<keyword evidence="3 12" id="KW-0812">Transmembrane</keyword>
<evidence type="ECO:0000256" key="12">
    <source>
        <dbReference type="RuleBase" id="RU351113"/>
    </source>
</evidence>
<proteinExistence type="evidence at transcript level"/>
<feature type="transmembrane region" description="Helical" evidence="12">
    <location>
        <begin position="256"/>
        <end position="279"/>
    </location>
</feature>
<name>A0A6B9C8Y8_9DIPT</name>
<evidence type="ECO:0000256" key="1">
    <source>
        <dbReference type="ARBA" id="ARBA00004141"/>
    </source>
</evidence>
<feature type="transmembrane region" description="Helical" evidence="12">
    <location>
        <begin position="65"/>
        <end position="85"/>
    </location>
</feature>
<evidence type="ECO:0000256" key="10">
    <source>
        <dbReference type="ARBA" id="ARBA00037946"/>
    </source>
</evidence>
<keyword evidence="6 12" id="KW-0472">Membrane</keyword>
<sequence length="385" mass="44601">MHSTQIHDVISLMRSLFYFFGVWHRGDKATVKETRVKIFYCIYHLFFPLSVFIGAVNSGKPDDSIFLADVSIGAAVLTVKFWILIWKQNEILNLLDGVCVFCIRKDDDHNRFNDKLKGFMKFLLVCVIFSCAAGSSGSVILSLIGNEKTLFLEIGFPLDYKNSQIAFWIATIFLFTEVVLSIIVLFFTMIIWYMLFICSLRYEVLGSELKDMGRTSEKGDAKMTKWQAYNRFLGDLKTSIVAHLHLRQLTNEVESFFADIFLIQFGVSGLCICGSTYCLAFDISENLLERFIYVFVFFYYIAELFMITYFGNEIMLSSNRLSYNLFESNWYDQPQSTKKFVLIFGEYMKQPQVLVIGKLYPLTLETFTRILNSAYSMFNILKSFQ</sequence>
<evidence type="ECO:0000256" key="5">
    <source>
        <dbReference type="ARBA" id="ARBA00022989"/>
    </source>
</evidence>
<feature type="transmembrane region" description="Helical" evidence="12">
    <location>
        <begin position="291"/>
        <end position="311"/>
    </location>
</feature>
<comment type="function">
    <text evidence="9">Odorant receptor which mediates acceptance or avoidance behavior, depending on its substrates. The odorant receptor repertoire encodes a large collection of odor stimuli that vary widely in identity, intensity, and duration. May form a complex with Orco to form odorant-sensing units, providing sensitive and prolonged odorant signaling and calcium permeability.</text>
</comment>
<keyword evidence="7 12" id="KW-0675">Receptor</keyword>
<evidence type="ECO:0000256" key="9">
    <source>
        <dbReference type="ARBA" id="ARBA00037764"/>
    </source>
</evidence>
<dbReference type="GO" id="GO:0005549">
    <property type="term" value="F:odorant binding"/>
    <property type="evidence" value="ECO:0007669"/>
    <property type="project" value="InterPro"/>
</dbReference>
<evidence type="ECO:0000256" key="6">
    <source>
        <dbReference type="ARBA" id="ARBA00023136"/>
    </source>
</evidence>
<feature type="transmembrane region" description="Helical" evidence="12">
    <location>
        <begin position="38"/>
        <end position="59"/>
    </location>
</feature>
<comment type="subunit">
    <text evidence="11">Interacts with Orco. Complexes exist early in the endomembrane system in olfactory sensory neurons (OSNs), coupling these complexes to the conserved ciliary trafficking pathway.</text>
</comment>
<comment type="similarity">
    <text evidence="10">Belongs to the insect chemoreceptor superfamily. Heteromeric odorant receptor channel (TC 1.A.69) family. Or2a subfamily.</text>
</comment>
<dbReference type="PANTHER" id="PTHR21137">
    <property type="entry name" value="ODORANT RECEPTOR"/>
    <property type="match status" value="1"/>
</dbReference>
<reference evidence="13" key="1">
    <citation type="submission" date="2018-11" db="EMBL/GenBank/DDBJ databases">
        <authorList>
            <person name="Zhao Y."/>
            <person name="Mu W."/>
            <person name="Zhou C."/>
        </authorList>
    </citation>
    <scope>NUCLEOTIDE SEQUENCE</scope>
</reference>
<evidence type="ECO:0000256" key="2">
    <source>
        <dbReference type="ARBA" id="ARBA00022606"/>
    </source>
</evidence>
<keyword evidence="5 12" id="KW-1133">Transmembrane helix</keyword>
<dbReference type="EMBL" id="MK248976">
    <property type="protein sequence ID" value="QGW45390.1"/>
    <property type="molecule type" value="mRNA"/>
</dbReference>
<dbReference type="GO" id="GO:0007165">
    <property type="term" value="P:signal transduction"/>
    <property type="evidence" value="ECO:0007669"/>
    <property type="project" value="UniProtKB-KW"/>
</dbReference>
<dbReference type="AlphaFoldDB" id="A0A6B9C8Y8"/>
<dbReference type="Pfam" id="PF02949">
    <property type="entry name" value="7tm_6"/>
    <property type="match status" value="1"/>
</dbReference>
<evidence type="ECO:0000256" key="4">
    <source>
        <dbReference type="ARBA" id="ARBA00022725"/>
    </source>
</evidence>
<evidence type="ECO:0000256" key="3">
    <source>
        <dbReference type="ARBA" id="ARBA00022692"/>
    </source>
</evidence>
<dbReference type="PANTHER" id="PTHR21137:SF37">
    <property type="entry name" value="ODORANT RECEPTOR 46A, ISOFORM B-RELATED"/>
    <property type="match status" value="1"/>
</dbReference>
<dbReference type="GO" id="GO:0004984">
    <property type="term" value="F:olfactory receptor activity"/>
    <property type="evidence" value="ECO:0007669"/>
    <property type="project" value="InterPro"/>
</dbReference>
<evidence type="ECO:0000256" key="11">
    <source>
        <dbReference type="ARBA" id="ARBA00038679"/>
    </source>
</evidence>
<keyword evidence="2 12" id="KW-0716">Sensory transduction</keyword>
<protein>
    <recommendedName>
        <fullName evidence="12">Odorant receptor</fullName>
    </recommendedName>
</protein>
<keyword evidence="4 12" id="KW-0552">Olfaction</keyword>
<feature type="transmembrane region" description="Helical" evidence="12">
    <location>
        <begin position="165"/>
        <end position="195"/>
    </location>
</feature>
<comment type="caution">
    <text evidence="12">Lacks conserved residue(s) required for the propagation of feature annotation.</text>
</comment>
<evidence type="ECO:0000313" key="13">
    <source>
        <dbReference type="EMBL" id="QGW45390.1"/>
    </source>
</evidence>
<feature type="transmembrane region" description="Helical" evidence="12">
    <location>
        <begin position="122"/>
        <end position="145"/>
    </location>
</feature>
<evidence type="ECO:0000256" key="7">
    <source>
        <dbReference type="ARBA" id="ARBA00023170"/>
    </source>
</evidence>
<evidence type="ECO:0000256" key="8">
    <source>
        <dbReference type="ARBA" id="ARBA00023224"/>
    </source>
</evidence>
<accession>A0A6B9C8Y8</accession>
<organism evidence="13">
    <name type="scientific">Bradysia odoriphaga</name>
    <dbReference type="NCBI Taxonomy" id="1564500"/>
    <lineage>
        <taxon>Eukaryota</taxon>
        <taxon>Metazoa</taxon>
        <taxon>Ecdysozoa</taxon>
        <taxon>Arthropoda</taxon>
        <taxon>Hexapoda</taxon>
        <taxon>Insecta</taxon>
        <taxon>Pterygota</taxon>
        <taxon>Neoptera</taxon>
        <taxon>Endopterygota</taxon>
        <taxon>Diptera</taxon>
        <taxon>Nematocera</taxon>
        <taxon>Sciaroidea</taxon>
        <taxon>Sciaridae</taxon>
        <taxon>Bradysia</taxon>
    </lineage>
</organism>
<dbReference type="GO" id="GO:0005886">
    <property type="term" value="C:plasma membrane"/>
    <property type="evidence" value="ECO:0007669"/>
    <property type="project" value="UniProtKB-SubCell"/>
</dbReference>
<keyword evidence="8 12" id="KW-0807">Transducer</keyword>
<comment type="subcellular location">
    <subcellularLocation>
        <location evidence="12">Cell membrane</location>
        <topology evidence="12">Multi-pass membrane protein</topology>
    </subcellularLocation>
    <subcellularLocation>
        <location evidence="1">Membrane</location>
        <topology evidence="1">Multi-pass membrane protein</topology>
    </subcellularLocation>
</comment>
<dbReference type="InterPro" id="IPR004117">
    <property type="entry name" value="7tm6_olfct_rcpt"/>
</dbReference>